<sequence length="129" mass="14622">MYRRAFNMKNHSDMREGGVFSVWIGQYRTEEALDEYMSGQWTRDFGFAIDPLDPPEFNLAEEGDCQLDALVAEMSSGDRLKGGLAAATTAHPLPKAACVLVFYNFRYDTALRARRTRGDMEFFGVFPYG</sequence>
<dbReference type="Pfam" id="PF14112">
    <property type="entry name" value="DUF4284"/>
    <property type="match status" value="1"/>
</dbReference>
<accession>A0A4U1HN37</accession>
<comment type="caution">
    <text evidence="1">The sequence shown here is derived from an EMBL/GenBank/DDBJ whole genome shotgun (WGS) entry which is preliminary data.</text>
</comment>
<dbReference type="Proteomes" id="UP000305539">
    <property type="component" value="Unassembled WGS sequence"/>
</dbReference>
<name>A0A4U1HN37_9BURK</name>
<reference evidence="1 2" key="1">
    <citation type="submission" date="2019-04" db="EMBL/GenBank/DDBJ databases">
        <title>Trinickia sp. 7GSK02, isolated from subtropical forest soil.</title>
        <authorList>
            <person name="Gao Z.-H."/>
            <person name="Qiu L.-H."/>
        </authorList>
    </citation>
    <scope>NUCLEOTIDE SEQUENCE [LARGE SCALE GENOMIC DNA]</scope>
    <source>
        <strain evidence="1 2">7GSK02</strain>
    </source>
</reference>
<dbReference type="EMBL" id="SWJE01000021">
    <property type="protein sequence ID" value="TKC80196.1"/>
    <property type="molecule type" value="Genomic_DNA"/>
</dbReference>
<protein>
    <recommendedName>
        <fullName evidence="3">Immunity protein 22 of polymorphic toxin system</fullName>
    </recommendedName>
</protein>
<dbReference type="OrthoDB" id="7868545at2"/>
<dbReference type="AlphaFoldDB" id="A0A4U1HN37"/>
<gene>
    <name evidence="1" type="ORF">FAZ69_29520</name>
</gene>
<evidence type="ECO:0000313" key="1">
    <source>
        <dbReference type="EMBL" id="TKC80196.1"/>
    </source>
</evidence>
<evidence type="ECO:0008006" key="3">
    <source>
        <dbReference type="Google" id="ProtNLM"/>
    </source>
</evidence>
<evidence type="ECO:0000313" key="2">
    <source>
        <dbReference type="Proteomes" id="UP000305539"/>
    </source>
</evidence>
<organism evidence="1 2">
    <name type="scientific">Trinickia terrae</name>
    <dbReference type="NCBI Taxonomy" id="2571161"/>
    <lineage>
        <taxon>Bacteria</taxon>
        <taxon>Pseudomonadati</taxon>
        <taxon>Pseudomonadota</taxon>
        <taxon>Betaproteobacteria</taxon>
        <taxon>Burkholderiales</taxon>
        <taxon>Burkholderiaceae</taxon>
        <taxon>Trinickia</taxon>
    </lineage>
</organism>
<dbReference type="InterPro" id="IPR025560">
    <property type="entry name" value="Imm22"/>
</dbReference>
<keyword evidence="2" id="KW-1185">Reference proteome</keyword>
<proteinExistence type="predicted"/>